<evidence type="ECO:0000313" key="2">
    <source>
        <dbReference type="EMBL" id="SLN15536.1"/>
    </source>
</evidence>
<accession>A0A1Y5RFP6</accession>
<dbReference type="Pfam" id="PF00583">
    <property type="entry name" value="Acetyltransf_1"/>
    <property type="match status" value="1"/>
</dbReference>
<dbReference type="GO" id="GO:0008080">
    <property type="term" value="F:N-acetyltransferase activity"/>
    <property type="evidence" value="ECO:0007669"/>
    <property type="project" value="TreeGrafter"/>
</dbReference>
<dbReference type="EMBL" id="FWFO01000001">
    <property type="protein sequence ID" value="SLN15536.1"/>
    <property type="molecule type" value="Genomic_DNA"/>
</dbReference>
<sequence length="130" mass="14484">MQLYLHLSQNNHPLDQSTAQHIFRKLLQFDGSTILLGEVGQMLVSSCTLVIIPNLTRRGAPYALVENVVTHADHQGRGYGTLMLNAATEHAWSCGCYKVMLMTGSREPATLAFYENAGFARTKTGFQKRR</sequence>
<keyword evidence="3" id="KW-1185">Reference proteome</keyword>
<dbReference type="PANTHER" id="PTHR13355:SF15">
    <property type="entry name" value="GCN5-RELATED N-ACETYLTRANSFERASE 3, CHLOROPLASTIC"/>
    <property type="match status" value="1"/>
</dbReference>
<keyword evidence="2" id="KW-0808">Transferase</keyword>
<protein>
    <submittedName>
        <fullName evidence="2">Putative acetyltransferase</fullName>
    </submittedName>
</protein>
<dbReference type="CDD" id="cd04301">
    <property type="entry name" value="NAT_SF"/>
    <property type="match status" value="1"/>
</dbReference>
<dbReference type="PANTHER" id="PTHR13355">
    <property type="entry name" value="GLUCOSAMINE 6-PHOSPHATE N-ACETYLTRANSFERASE"/>
    <property type="match status" value="1"/>
</dbReference>
<dbReference type="InterPro" id="IPR000182">
    <property type="entry name" value="GNAT_dom"/>
</dbReference>
<proteinExistence type="predicted"/>
<dbReference type="Proteomes" id="UP000193077">
    <property type="component" value="Unassembled WGS sequence"/>
</dbReference>
<gene>
    <name evidence="2" type="ORF">TRL7639_00263</name>
</gene>
<dbReference type="Gene3D" id="3.40.630.30">
    <property type="match status" value="1"/>
</dbReference>
<dbReference type="SUPFAM" id="SSF55729">
    <property type="entry name" value="Acyl-CoA N-acyltransferases (Nat)"/>
    <property type="match status" value="1"/>
</dbReference>
<evidence type="ECO:0000259" key="1">
    <source>
        <dbReference type="PROSITE" id="PS51186"/>
    </source>
</evidence>
<dbReference type="InterPro" id="IPR016181">
    <property type="entry name" value="Acyl_CoA_acyltransferase"/>
</dbReference>
<reference evidence="2 3" key="1">
    <citation type="submission" date="2017-03" db="EMBL/GenBank/DDBJ databases">
        <authorList>
            <person name="Afonso C.L."/>
            <person name="Miller P.J."/>
            <person name="Scott M.A."/>
            <person name="Spackman E."/>
            <person name="Goraichik I."/>
            <person name="Dimitrov K.M."/>
            <person name="Suarez D.L."/>
            <person name="Swayne D.E."/>
        </authorList>
    </citation>
    <scope>NUCLEOTIDE SEQUENCE [LARGE SCALE GENOMIC DNA]</scope>
    <source>
        <strain evidence="2 3">CECT 7639</strain>
    </source>
</reference>
<name>A0A1Y5RFP6_9RHOB</name>
<evidence type="ECO:0000313" key="3">
    <source>
        <dbReference type="Proteomes" id="UP000193077"/>
    </source>
</evidence>
<dbReference type="InterPro" id="IPR039143">
    <property type="entry name" value="GNPNAT1-like"/>
</dbReference>
<dbReference type="AlphaFoldDB" id="A0A1Y5RFP6"/>
<dbReference type="PROSITE" id="PS51186">
    <property type="entry name" value="GNAT"/>
    <property type="match status" value="1"/>
</dbReference>
<feature type="domain" description="N-acetyltransferase" evidence="1">
    <location>
        <begin position="1"/>
        <end position="130"/>
    </location>
</feature>
<organism evidence="2 3">
    <name type="scientific">Falsiruegeria litorea R37</name>
    <dbReference type="NCBI Taxonomy" id="1200284"/>
    <lineage>
        <taxon>Bacteria</taxon>
        <taxon>Pseudomonadati</taxon>
        <taxon>Pseudomonadota</taxon>
        <taxon>Alphaproteobacteria</taxon>
        <taxon>Rhodobacterales</taxon>
        <taxon>Roseobacteraceae</taxon>
        <taxon>Falsiruegeria</taxon>
    </lineage>
</organism>